<evidence type="ECO:0000313" key="4">
    <source>
        <dbReference type="Proteomes" id="UP000334990"/>
    </source>
</evidence>
<gene>
    <name evidence="3" type="ORF">Acor_81710</name>
</gene>
<keyword evidence="2" id="KW-1133">Transmembrane helix</keyword>
<feature type="transmembrane region" description="Helical" evidence="2">
    <location>
        <begin position="61"/>
        <end position="78"/>
    </location>
</feature>
<name>A0A5M3WDE7_9ACTN</name>
<proteinExistence type="predicted"/>
<organism evidence="3 4">
    <name type="scientific">Acrocarpospora corrugata</name>
    <dbReference type="NCBI Taxonomy" id="35763"/>
    <lineage>
        <taxon>Bacteria</taxon>
        <taxon>Bacillati</taxon>
        <taxon>Actinomycetota</taxon>
        <taxon>Actinomycetes</taxon>
        <taxon>Streptosporangiales</taxon>
        <taxon>Streptosporangiaceae</taxon>
        <taxon>Acrocarpospora</taxon>
    </lineage>
</organism>
<keyword evidence="2" id="KW-0472">Membrane</keyword>
<feature type="region of interest" description="Disordered" evidence="1">
    <location>
        <begin position="161"/>
        <end position="188"/>
    </location>
</feature>
<evidence type="ECO:0000313" key="3">
    <source>
        <dbReference type="EMBL" id="GES06102.1"/>
    </source>
</evidence>
<evidence type="ECO:0000256" key="1">
    <source>
        <dbReference type="SAM" id="MobiDB-lite"/>
    </source>
</evidence>
<dbReference type="OrthoDB" id="5191668at2"/>
<evidence type="ECO:0000256" key="2">
    <source>
        <dbReference type="SAM" id="Phobius"/>
    </source>
</evidence>
<comment type="caution">
    <text evidence="3">The sequence shown here is derived from an EMBL/GenBank/DDBJ whole genome shotgun (WGS) entry which is preliminary data.</text>
</comment>
<sequence length="188" mass="19097">MTAGLTLRLARAAAFAVVCAGLGLAAHLAGGGAVAGPVLAGGLAVAFLVALPATGRERGPGVILGLLTGLQVALHLLFATAREPRPPAAIGVHVHASGLVPDLGMLIMHCWAVGLTALWLARGEAMLWAILRRLMTRLFARMLPPGPAGFPPVERRAASGALDMPRPVPPRHISSGRAPPAALPTGLA</sequence>
<dbReference type="RefSeq" id="WP_155342033.1">
    <property type="nucleotide sequence ID" value="NZ_BAAABN010000013.1"/>
</dbReference>
<feature type="transmembrane region" description="Helical" evidence="2">
    <location>
        <begin position="35"/>
        <end position="54"/>
    </location>
</feature>
<reference evidence="3 4" key="1">
    <citation type="submission" date="2019-10" db="EMBL/GenBank/DDBJ databases">
        <title>Whole genome shotgun sequence of Acrocarpospora corrugata NBRC 13972.</title>
        <authorList>
            <person name="Ichikawa N."/>
            <person name="Kimura A."/>
            <person name="Kitahashi Y."/>
            <person name="Komaki H."/>
            <person name="Oguchi A."/>
        </authorList>
    </citation>
    <scope>NUCLEOTIDE SEQUENCE [LARGE SCALE GENOMIC DNA]</scope>
    <source>
        <strain evidence="3 4">NBRC 13972</strain>
    </source>
</reference>
<protein>
    <submittedName>
        <fullName evidence="3">Uncharacterized protein</fullName>
    </submittedName>
</protein>
<dbReference type="Proteomes" id="UP000334990">
    <property type="component" value="Unassembled WGS sequence"/>
</dbReference>
<dbReference type="EMBL" id="BLAD01000129">
    <property type="protein sequence ID" value="GES06102.1"/>
    <property type="molecule type" value="Genomic_DNA"/>
</dbReference>
<accession>A0A5M3WDE7</accession>
<dbReference type="AlphaFoldDB" id="A0A5M3WDE7"/>
<keyword evidence="2" id="KW-0812">Transmembrane</keyword>
<feature type="transmembrane region" description="Helical" evidence="2">
    <location>
        <begin position="106"/>
        <end position="131"/>
    </location>
</feature>
<keyword evidence="4" id="KW-1185">Reference proteome</keyword>